<protein>
    <submittedName>
        <fullName evidence="2">Uncharacterized protein</fullName>
    </submittedName>
</protein>
<dbReference type="AlphaFoldDB" id="A0A9P4IZJ3"/>
<dbReference type="OrthoDB" id="160645at2759"/>
<organism evidence="2 3">
    <name type="scientific">Myriangium duriaei CBS 260.36</name>
    <dbReference type="NCBI Taxonomy" id="1168546"/>
    <lineage>
        <taxon>Eukaryota</taxon>
        <taxon>Fungi</taxon>
        <taxon>Dikarya</taxon>
        <taxon>Ascomycota</taxon>
        <taxon>Pezizomycotina</taxon>
        <taxon>Dothideomycetes</taxon>
        <taxon>Dothideomycetidae</taxon>
        <taxon>Myriangiales</taxon>
        <taxon>Myriangiaceae</taxon>
        <taxon>Myriangium</taxon>
    </lineage>
</organism>
<name>A0A9P4IZJ3_9PEZI</name>
<keyword evidence="1" id="KW-0732">Signal</keyword>
<feature type="chain" id="PRO_5040190332" evidence="1">
    <location>
        <begin position="19"/>
        <end position="206"/>
    </location>
</feature>
<feature type="signal peptide" evidence="1">
    <location>
        <begin position="1"/>
        <end position="18"/>
    </location>
</feature>
<reference evidence="2" key="1">
    <citation type="journal article" date="2020" name="Stud. Mycol.">
        <title>101 Dothideomycetes genomes: a test case for predicting lifestyles and emergence of pathogens.</title>
        <authorList>
            <person name="Haridas S."/>
            <person name="Albert R."/>
            <person name="Binder M."/>
            <person name="Bloem J."/>
            <person name="Labutti K."/>
            <person name="Salamov A."/>
            <person name="Andreopoulos B."/>
            <person name="Baker S."/>
            <person name="Barry K."/>
            <person name="Bills G."/>
            <person name="Bluhm B."/>
            <person name="Cannon C."/>
            <person name="Castanera R."/>
            <person name="Culley D."/>
            <person name="Daum C."/>
            <person name="Ezra D."/>
            <person name="Gonzalez J."/>
            <person name="Henrissat B."/>
            <person name="Kuo A."/>
            <person name="Liang C."/>
            <person name="Lipzen A."/>
            <person name="Lutzoni F."/>
            <person name="Magnuson J."/>
            <person name="Mondo S."/>
            <person name="Nolan M."/>
            <person name="Ohm R."/>
            <person name="Pangilinan J."/>
            <person name="Park H.-J."/>
            <person name="Ramirez L."/>
            <person name="Alfaro M."/>
            <person name="Sun H."/>
            <person name="Tritt A."/>
            <person name="Yoshinaga Y."/>
            <person name="Zwiers L.-H."/>
            <person name="Turgeon B."/>
            <person name="Goodwin S."/>
            <person name="Spatafora J."/>
            <person name="Crous P."/>
            <person name="Grigoriev I."/>
        </authorList>
    </citation>
    <scope>NUCLEOTIDE SEQUENCE</scope>
    <source>
        <strain evidence="2">CBS 260.36</strain>
    </source>
</reference>
<dbReference type="Proteomes" id="UP000799439">
    <property type="component" value="Unassembled WGS sequence"/>
</dbReference>
<proteinExistence type="predicted"/>
<comment type="caution">
    <text evidence="2">The sequence shown here is derived from an EMBL/GenBank/DDBJ whole genome shotgun (WGS) entry which is preliminary data.</text>
</comment>
<dbReference type="EMBL" id="ML996087">
    <property type="protein sequence ID" value="KAF2151809.1"/>
    <property type="molecule type" value="Genomic_DNA"/>
</dbReference>
<gene>
    <name evidence="2" type="ORF">K461DRAFT_321968</name>
</gene>
<evidence type="ECO:0000313" key="3">
    <source>
        <dbReference type="Proteomes" id="UP000799439"/>
    </source>
</evidence>
<keyword evidence="3" id="KW-1185">Reference proteome</keyword>
<evidence type="ECO:0000313" key="2">
    <source>
        <dbReference type="EMBL" id="KAF2151809.1"/>
    </source>
</evidence>
<accession>A0A9P4IZJ3</accession>
<evidence type="ECO:0000256" key="1">
    <source>
        <dbReference type="SAM" id="SignalP"/>
    </source>
</evidence>
<sequence>MVQIYGLVLTTLLSQAVARGSLANGPDTSSIQVISIRDASGGTSISITDSSKKFQLSPAANGNVQVDVLNGTTPTASWLASNNTVLADTSNRLLVYYPTTMTSLGVSRLRLVDITTVPKTSNLLTLTEVGTKNGTSFLLGVDTNGGYYYPVVCLYSDLSNKVFLVKNPGDASSLADSKFRYTVTGGVVSECTILAMSSDGLTPAKG</sequence>